<proteinExistence type="predicted"/>
<keyword evidence="2" id="KW-1185">Reference proteome</keyword>
<dbReference type="EMBL" id="CP119075">
    <property type="protein sequence ID" value="WED63076.1"/>
    <property type="molecule type" value="Genomic_DNA"/>
</dbReference>
<dbReference type="InterPro" id="IPR023159">
    <property type="entry name" value="SO1590-like_sf"/>
</dbReference>
<sequence length="133" mass="13480">MSATAHGSFDVNLTPAAPAAGEPAEIARLVLDKTFSGDLTGTSQGQMLAIRTATEGSAGYVAMEIVTAELAGKSGTFALQHTGTINRGAASLSVTVVPDSATGELTGLSGTMNIDITAEGHRYTFDYTLPASS</sequence>
<organism evidence="1 2">
    <name type="scientific">Synoicihabitans lomoniglobus</name>
    <dbReference type="NCBI Taxonomy" id="2909285"/>
    <lineage>
        <taxon>Bacteria</taxon>
        <taxon>Pseudomonadati</taxon>
        <taxon>Verrucomicrobiota</taxon>
        <taxon>Opitutia</taxon>
        <taxon>Opitutales</taxon>
        <taxon>Opitutaceae</taxon>
        <taxon>Synoicihabitans</taxon>
    </lineage>
</organism>
<dbReference type="InterPro" id="IPR021607">
    <property type="entry name" value="DUF3224"/>
</dbReference>
<dbReference type="KEGG" id="slom:PXH66_12110"/>
<dbReference type="Pfam" id="PF11528">
    <property type="entry name" value="DUF3224"/>
    <property type="match status" value="1"/>
</dbReference>
<name>A0AAE9ZRU6_9BACT</name>
<evidence type="ECO:0000313" key="1">
    <source>
        <dbReference type="EMBL" id="WED63076.1"/>
    </source>
</evidence>
<dbReference type="RefSeq" id="WP_330931752.1">
    <property type="nucleotide sequence ID" value="NZ_CP119075.1"/>
</dbReference>
<dbReference type="AlphaFoldDB" id="A0AAE9ZRU6"/>
<reference evidence="1" key="1">
    <citation type="submission" date="2023-03" db="EMBL/GenBank/DDBJ databases">
        <title>Lomoglobus Profundus gen. nov., sp. nov., a novel member of the phylum Verrucomicrobia, isolated from deep-marine sediment of South China Sea.</title>
        <authorList>
            <person name="Ahmad T."/>
            <person name="Ishaq S.E."/>
            <person name="Wang F."/>
        </authorList>
    </citation>
    <scope>NUCLEOTIDE SEQUENCE</scope>
    <source>
        <strain evidence="1">LMO-M01</strain>
    </source>
</reference>
<gene>
    <name evidence="1" type="ORF">PXH66_12110</name>
</gene>
<protein>
    <submittedName>
        <fullName evidence="1">DUF3224 domain-containing protein</fullName>
    </submittedName>
</protein>
<evidence type="ECO:0000313" key="2">
    <source>
        <dbReference type="Proteomes" id="UP001218638"/>
    </source>
</evidence>
<dbReference type="SUPFAM" id="SSF159238">
    <property type="entry name" value="SO1590-like"/>
    <property type="match status" value="1"/>
</dbReference>
<dbReference type="Proteomes" id="UP001218638">
    <property type="component" value="Chromosome"/>
</dbReference>
<accession>A0AAE9ZRU6</accession>
<dbReference type="Gene3D" id="2.40.350.10">
    <property type="entry name" value="SO1590-like"/>
    <property type="match status" value="1"/>
</dbReference>